<protein>
    <submittedName>
        <fullName evidence="3">Bifunctional oligoribonuclease/PAP phosphatase NrnA</fullName>
    </submittedName>
</protein>
<dbReference type="InterPro" id="IPR001667">
    <property type="entry name" value="DDH_dom"/>
</dbReference>
<feature type="domain" description="DDH" evidence="1">
    <location>
        <begin position="16"/>
        <end position="167"/>
    </location>
</feature>
<evidence type="ECO:0000313" key="3">
    <source>
        <dbReference type="EMBL" id="KAA5536875.1"/>
    </source>
</evidence>
<dbReference type="InterPro" id="IPR038763">
    <property type="entry name" value="DHH_sf"/>
</dbReference>
<dbReference type="SUPFAM" id="SSF64182">
    <property type="entry name" value="DHH phosphoesterases"/>
    <property type="match status" value="1"/>
</dbReference>
<dbReference type="GO" id="GO:0003676">
    <property type="term" value="F:nucleic acid binding"/>
    <property type="evidence" value="ECO:0007669"/>
    <property type="project" value="InterPro"/>
</dbReference>
<proteinExistence type="predicted"/>
<dbReference type="RefSeq" id="WP_150031452.1">
    <property type="nucleotide sequence ID" value="NZ_VWSH01000001.1"/>
</dbReference>
<dbReference type="InterPro" id="IPR051319">
    <property type="entry name" value="Oligoribo/pAp-PDE_c-di-AMP_PDE"/>
</dbReference>
<keyword evidence="4" id="KW-1185">Reference proteome</keyword>
<name>A0A5M6CV46_9BACT</name>
<feature type="domain" description="DHHA1" evidence="2">
    <location>
        <begin position="240"/>
        <end position="327"/>
    </location>
</feature>
<dbReference type="Proteomes" id="UP000323632">
    <property type="component" value="Unassembled WGS sequence"/>
</dbReference>
<evidence type="ECO:0000313" key="4">
    <source>
        <dbReference type="Proteomes" id="UP000323632"/>
    </source>
</evidence>
<dbReference type="InterPro" id="IPR003156">
    <property type="entry name" value="DHHA1_dom"/>
</dbReference>
<reference evidence="3 4" key="1">
    <citation type="submission" date="2019-09" db="EMBL/GenBank/DDBJ databases">
        <title>Genome sequence and assembly of Taibaiella sp.</title>
        <authorList>
            <person name="Chhetri G."/>
        </authorList>
    </citation>
    <scope>NUCLEOTIDE SEQUENCE [LARGE SCALE GENOMIC DNA]</scope>
    <source>
        <strain evidence="3 4">KVB11</strain>
    </source>
</reference>
<comment type="caution">
    <text evidence="3">The sequence shown here is derived from an EMBL/GenBank/DDBJ whole genome shotgun (WGS) entry which is preliminary data.</text>
</comment>
<accession>A0A5M6CV46</accession>
<dbReference type="PANTHER" id="PTHR47618">
    <property type="entry name" value="BIFUNCTIONAL OLIGORIBONUCLEASE AND PAP PHOSPHATASE NRNA"/>
    <property type="match status" value="1"/>
</dbReference>
<organism evidence="3 4">
    <name type="scientific">Taibaiella lutea</name>
    <dbReference type="NCBI Taxonomy" id="2608001"/>
    <lineage>
        <taxon>Bacteria</taxon>
        <taxon>Pseudomonadati</taxon>
        <taxon>Bacteroidota</taxon>
        <taxon>Chitinophagia</taxon>
        <taxon>Chitinophagales</taxon>
        <taxon>Chitinophagaceae</taxon>
        <taxon>Taibaiella</taxon>
    </lineage>
</organism>
<dbReference type="Gene3D" id="3.90.1640.10">
    <property type="entry name" value="inorganic pyrophosphatase (n-terminal core)"/>
    <property type="match status" value="1"/>
</dbReference>
<evidence type="ECO:0000259" key="2">
    <source>
        <dbReference type="Pfam" id="PF02272"/>
    </source>
</evidence>
<gene>
    <name evidence="3" type="ORF">F0919_04165</name>
</gene>
<dbReference type="EMBL" id="VWSH01000001">
    <property type="protein sequence ID" value="KAA5536875.1"/>
    <property type="molecule type" value="Genomic_DNA"/>
</dbReference>
<dbReference type="AlphaFoldDB" id="A0A5M6CV46"/>
<dbReference type="Pfam" id="PF02272">
    <property type="entry name" value="DHHA1"/>
    <property type="match status" value="1"/>
</dbReference>
<evidence type="ECO:0000259" key="1">
    <source>
        <dbReference type="Pfam" id="PF01368"/>
    </source>
</evidence>
<sequence>MKNIREALPLLQEPKKIFITTHHKPDGDALGSTLGLYHFLIQQGHKPTVVSPSEVPDFLMWMPGIDTVLNFESEPKQALKVLTEADLIFCLDFNNLSRIKSMEEPLASASQPKILIDHHLRPDEVSFAYGMSEPEKSSTCEMVYDFIQIAGGEKYINNEVSQCLYTGLMTDTGSFRFPITTAAVHEMIADLKHRGLDHAIIHQHIYDSWSAERMRFLGYVLYEKMQIFPEQNIGIIALSLEDQSKFKISTGDTEGMVNYPLSIESVTMAVLLTEKKDEVRMSFRSKGAIDVSTFAGTNFNGGGHFNAAGGRSKDSLEVTLKKLKELLNIPLN</sequence>
<dbReference type="Pfam" id="PF01368">
    <property type="entry name" value="DHH"/>
    <property type="match status" value="1"/>
</dbReference>
<dbReference type="Gene3D" id="3.10.310.30">
    <property type="match status" value="1"/>
</dbReference>
<dbReference type="PANTHER" id="PTHR47618:SF1">
    <property type="entry name" value="BIFUNCTIONAL OLIGORIBONUCLEASE AND PAP PHOSPHATASE NRNA"/>
    <property type="match status" value="1"/>
</dbReference>